<keyword evidence="7" id="KW-1015">Disulfide bond</keyword>
<dbReference type="InterPro" id="IPR014349">
    <property type="entry name" value="Rieske_Fe-S_prot"/>
</dbReference>
<dbReference type="PROSITE" id="PS51296">
    <property type="entry name" value="RIESKE"/>
    <property type="match status" value="1"/>
</dbReference>
<protein>
    <recommendedName>
        <fullName evidence="2">Cytochrome bc1 complex Rieske iron-sulfur subunit</fullName>
    </recommendedName>
    <alternativeName>
        <fullName evidence="8">Cytochrome bc1 reductase complex subunit QcrA</fullName>
    </alternativeName>
</protein>
<dbReference type="InterPro" id="IPR036922">
    <property type="entry name" value="Rieske_2Fe-2S_sf"/>
</dbReference>
<dbReference type="CDD" id="cd03467">
    <property type="entry name" value="Rieske"/>
    <property type="match status" value="1"/>
</dbReference>
<dbReference type="EMBL" id="RJMB01000007">
    <property type="protein sequence ID" value="RNL85342.1"/>
    <property type="molecule type" value="Genomic_DNA"/>
</dbReference>
<evidence type="ECO:0000256" key="1">
    <source>
        <dbReference type="ARBA" id="ARBA00002494"/>
    </source>
</evidence>
<comment type="cofactor">
    <cofactor evidence="9">
        <name>[2Fe-2S] cluster</name>
        <dbReference type="ChEBI" id="CHEBI:190135"/>
    </cofactor>
</comment>
<dbReference type="InterPro" id="IPR017941">
    <property type="entry name" value="Rieske_2Fe-2S"/>
</dbReference>
<dbReference type="GO" id="GO:0004497">
    <property type="term" value="F:monooxygenase activity"/>
    <property type="evidence" value="ECO:0007669"/>
    <property type="project" value="UniProtKB-ARBA"/>
</dbReference>
<dbReference type="PANTHER" id="PTHR10134">
    <property type="entry name" value="CYTOCHROME B-C1 COMPLEX SUBUNIT RIESKE, MITOCHONDRIAL"/>
    <property type="match status" value="1"/>
</dbReference>
<keyword evidence="4" id="KW-0479">Metal-binding</keyword>
<evidence type="ECO:0000259" key="10">
    <source>
        <dbReference type="PROSITE" id="PS51296"/>
    </source>
</evidence>
<dbReference type="Proteomes" id="UP000269198">
    <property type="component" value="Unassembled WGS sequence"/>
</dbReference>
<keyword evidence="5" id="KW-0408">Iron</keyword>
<evidence type="ECO:0000256" key="8">
    <source>
        <dbReference type="ARBA" id="ARBA00029586"/>
    </source>
</evidence>
<dbReference type="PRINTS" id="PR00162">
    <property type="entry name" value="RIESKE"/>
</dbReference>
<dbReference type="GO" id="GO:0046872">
    <property type="term" value="F:metal ion binding"/>
    <property type="evidence" value="ECO:0007669"/>
    <property type="project" value="UniProtKB-KW"/>
</dbReference>
<keyword evidence="12" id="KW-1185">Reference proteome</keyword>
<evidence type="ECO:0000256" key="7">
    <source>
        <dbReference type="ARBA" id="ARBA00023157"/>
    </source>
</evidence>
<evidence type="ECO:0000256" key="9">
    <source>
        <dbReference type="ARBA" id="ARBA00034078"/>
    </source>
</evidence>
<feature type="domain" description="Rieske" evidence="10">
    <location>
        <begin position="39"/>
        <end position="130"/>
    </location>
</feature>
<dbReference type="PROSITE" id="PS51257">
    <property type="entry name" value="PROKAR_LIPOPROTEIN"/>
    <property type="match status" value="1"/>
</dbReference>
<reference evidence="11 12" key="1">
    <citation type="submission" date="2018-11" db="EMBL/GenBank/DDBJ databases">
        <title>The genome draft of YIM 96095.</title>
        <authorList>
            <person name="Tang S.-K."/>
            <person name="Chunyu W.-X."/>
            <person name="Feng Y.-Z."/>
        </authorList>
    </citation>
    <scope>NUCLEOTIDE SEQUENCE [LARGE SCALE GENOMIC DNA]</scope>
    <source>
        <strain evidence="11 12">YIM 96095</strain>
    </source>
</reference>
<evidence type="ECO:0000256" key="5">
    <source>
        <dbReference type="ARBA" id="ARBA00023004"/>
    </source>
</evidence>
<gene>
    <name evidence="11" type="ORF">EFW17_08995</name>
</gene>
<dbReference type="SUPFAM" id="SSF50022">
    <property type="entry name" value="ISP domain"/>
    <property type="match status" value="1"/>
</dbReference>
<evidence type="ECO:0000313" key="12">
    <source>
        <dbReference type="Proteomes" id="UP000269198"/>
    </source>
</evidence>
<keyword evidence="3" id="KW-0001">2Fe-2S</keyword>
<dbReference type="AlphaFoldDB" id="A0A3N0EBV2"/>
<evidence type="ECO:0000256" key="2">
    <source>
        <dbReference type="ARBA" id="ARBA00015816"/>
    </source>
</evidence>
<keyword evidence="6" id="KW-0411">Iron-sulfur</keyword>
<dbReference type="GO" id="GO:0051537">
    <property type="term" value="F:2 iron, 2 sulfur cluster binding"/>
    <property type="evidence" value="ECO:0007669"/>
    <property type="project" value="UniProtKB-KW"/>
</dbReference>
<dbReference type="OrthoDB" id="25106at2"/>
<evidence type="ECO:0000256" key="4">
    <source>
        <dbReference type="ARBA" id="ARBA00022723"/>
    </source>
</evidence>
<evidence type="ECO:0000313" key="11">
    <source>
        <dbReference type="EMBL" id="RNL85342.1"/>
    </source>
</evidence>
<dbReference type="Pfam" id="PF00355">
    <property type="entry name" value="Rieske"/>
    <property type="match status" value="1"/>
</dbReference>
<dbReference type="InterPro" id="IPR019546">
    <property type="entry name" value="TAT_signal_bac_arc"/>
</dbReference>
<dbReference type="GO" id="GO:0016705">
    <property type="term" value="F:oxidoreductase activity, acting on paired donors, with incorporation or reduction of molecular oxygen"/>
    <property type="evidence" value="ECO:0007669"/>
    <property type="project" value="UniProtKB-ARBA"/>
</dbReference>
<evidence type="ECO:0000256" key="3">
    <source>
        <dbReference type="ARBA" id="ARBA00022714"/>
    </source>
</evidence>
<dbReference type="Gene3D" id="2.102.10.10">
    <property type="entry name" value="Rieske [2Fe-2S] iron-sulphur domain"/>
    <property type="match status" value="1"/>
</dbReference>
<proteinExistence type="predicted"/>
<organism evidence="11 12">
    <name type="scientific">Halostreptopolyspora alba</name>
    <dbReference type="NCBI Taxonomy" id="2487137"/>
    <lineage>
        <taxon>Bacteria</taxon>
        <taxon>Bacillati</taxon>
        <taxon>Actinomycetota</taxon>
        <taxon>Actinomycetes</taxon>
        <taxon>Streptosporangiales</taxon>
        <taxon>Nocardiopsidaceae</taxon>
        <taxon>Halostreptopolyspora</taxon>
    </lineage>
</organism>
<dbReference type="FunFam" id="2.102.10.10:FF:000016">
    <property type="entry name" value="Nitrite reductase/ring-hydroxylating ferredoxin subunit"/>
    <property type="match status" value="1"/>
</dbReference>
<accession>A0A3N0EBV2</accession>
<name>A0A3N0EBV2_9ACTN</name>
<dbReference type="NCBIfam" id="TIGR01409">
    <property type="entry name" value="TAT_signal_seq"/>
    <property type="match status" value="1"/>
</dbReference>
<dbReference type="InterPro" id="IPR005805">
    <property type="entry name" value="Rieske_Fe-S_prot_C"/>
</dbReference>
<comment type="function">
    <text evidence="1">Iron-sulfur subunit of the cytochrome bc1 complex, an essential component of the respiratory electron transport chain required for ATP synthesis. The bc1 complex catalyzes the oxidation of menaquinol and the reduction of cytochrome c in the respiratory chain. The bc1 complex operates through a Q-cycle mechanism that couples electron transfer to generation of the proton gradient that drives ATP synthesis.</text>
</comment>
<comment type="caution">
    <text evidence="11">The sequence shown here is derived from an EMBL/GenBank/DDBJ whole genome shotgun (WGS) entry which is preliminary data.</text>
</comment>
<sequence>MSRRHALGVACVTGAAVVGGSGCGRSEDAPKPQDAVRGEVIARTSDVPVGGGTVLMDSKLVLTQPSDDEFHAYTAVCTHSGCTIQQVTTEIECLCHGSRFDIATGEVLGGPANEPLESFELTVEGEEITLAPQGEDR</sequence>
<dbReference type="GO" id="GO:0016020">
    <property type="term" value="C:membrane"/>
    <property type="evidence" value="ECO:0007669"/>
    <property type="project" value="InterPro"/>
</dbReference>
<evidence type="ECO:0000256" key="6">
    <source>
        <dbReference type="ARBA" id="ARBA00023014"/>
    </source>
</evidence>